<feature type="signal peptide" evidence="1">
    <location>
        <begin position="1"/>
        <end position="18"/>
    </location>
</feature>
<keyword evidence="4" id="KW-1185">Reference proteome</keyword>
<dbReference type="SUPFAM" id="SSF52266">
    <property type="entry name" value="SGNH hydrolase"/>
    <property type="match status" value="1"/>
</dbReference>
<dbReference type="CDD" id="cd01822">
    <property type="entry name" value="Lysophospholipase_L1_like"/>
    <property type="match status" value="1"/>
</dbReference>
<evidence type="ECO:0000256" key="1">
    <source>
        <dbReference type="SAM" id="SignalP"/>
    </source>
</evidence>
<dbReference type="Pfam" id="PF13472">
    <property type="entry name" value="Lipase_GDSL_2"/>
    <property type="match status" value="1"/>
</dbReference>
<dbReference type="PANTHER" id="PTHR30383:SF24">
    <property type="entry name" value="THIOESTERASE 1_PROTEASE 1_LYSOPHOSPHOLIPASE L1"/>
    <property type="match status" value="1"/>
</dbReference>
<sequence>MKWNWLLAVASPVLLAMALSGCGKGTPEAAPSAVAIETEPPLPPVMGAEKRIVALGDSLFAGYGLEPGQSYPARLEAALRGRRINARIMNAGVSGDTTAGGLQRLDFTLNSLTQPPALVIVSLGGNDMLRGLPPEQTRANLDAILGKLKARKVPVMLLGMIAAPNLGADYSGKFNPIYPALAKKYDAKLVPFFLQPLIGKPELVQADHIHPTAPGVELLVADTAAQVAEALPQTK</sequence>
<dbReference type="PROSITE" id="PS51257">
    <property type="entry name" value="PROKAR_LIPOPROTEIN"/>
    <property type="match status" value="1"/>
</dbReference>
<dbReference type="RefSeq" id="WP_379479857.1">
    <property type="nucleotide sequence ID" value="NZ_JBHLTL010000001.1"/>
</dbReference>
<dbReference type="PANTHER" id="PTHR30383">
    <property type="entry name" value="THIOESTERASE 1/PROTEASE 1/LYSOPHOSPHOLIPASE L1"/>
    <property type="match status" value="1"/>
</dbReference>
<evidence type="ECO:0000313" key="4">
    <source>
        <dbReference type="Proteomes" id="UP001589943"/>
    </source>
</evidence>
<dbReference type="Proteomes" id="UP001589943">
    <property type="component" value="Unassembled WGS sequence"/>
</dbReference>
<accession>A0ABV6PFL4</accession>
<dbReference type="Gene3D" id="3.40.50.1110">
    <property type="entry name" value="SGNH hydrolase"/>
    <property type="match status" value="1"/>
</dbReference>
<feature type="chain" id="PRO_5045336883" evidence="1">
    <location>
        <begin position="19"/>
        <end position="235"/>
    </location>
</feature>
<dbReference type="InterPro" id="IPR051532">
    <property type="entry name" value="Ester_Hydrolysis_Enzymes"/>
</dbReference>
<feature type="domain" description="SGNH hydrolase-type esterase" evidence="2">
    <location>
        <begin position="54"/>
        <end position="217"/>
    </location>
</feature>
<evidence type="ECO:0000259" key="2">
    <source>
        <dbReference type="Pfam" id="PF13472"/>
    </source>
</evidence>
<dbReference type="InterPro" id="IPR036514">
    <property type="entry name" value="SGNH_hydro_sf"/>
</dbReference>
<gene>
    <name evidence="3" type="ORF">ACFFF7_02905</name>
</gene>
<evidence type="ECO:0000313" key="3">
    <source>
        <dbReference type="EMBL" id="MFC0588354.1"/>
    </source>
</evidence>
<comment type="caution">
    <text evidence="3">The sequence shown here is derived from an EMBL/GenBank/DDBJ whole genome shotgun (WGS) entry which is preliminary data.</text>
</comment>
<keyword evidence="1" id="KW-0732">Signal</keyword>
<name>A0ABV6PFL4_9SPHN</name>
<reference evidence="3 4" key="1">
    <citation type="submission" date="2024-09" db="EMBL/GenBank/DDBJ databases">
        <authorList>
            <person name="Sun Q."/>
            <person name="Mori K."/>
        </authorList>
    </citation>
    <scope>NUCLEOTIDE SEQUENCE [LARGE SCALE GENOMIC DNA]</scope>
    <source>
        <strain evidence="3 4">NCAIM B.02537</strain>
    </source>
</reference>
<dbReference type="EMBL" id="JBHLTL010000001">
    <property type="protein sequence ID" value="MFC0588354.1"/>
    <property type="molecule type" value="Genomic_DNA"/>
</dbReference>
<organism evidence="3 4">
    <name type="scientific">Novosphingobium aquiterrae</name>
    <dbReference type="NCBI Taxonomy" id="624388"/>
    <lineage>
        <taxon>Bacteria</taxon>
        <taxon>Pseudomonadati</taxon>
        <taxon>Pseudomonadota</taxon>
        <taxon>Alphaproteobacteria</taxon>
        <taxon>Sphingomonadales</taxon>
        <taxon>Sphingomonadaceae</taxon>
        <taxon>Novosphingobium</taxon>
    </lineage>
</organism>
<proteinExistence type="predicted"/>
<protein>
    <submittedName>
        <fullName evidence="3">Arylesterase</fullName>
    </submittedName>
</protein>
<dbReference type="InterPro" id="IPR013830">
    <property type="entry name" value="SGNH_hydro"/>
</dbReference>